<gene>
    <name evidence="3" type="ORF">CYNAS_LOCUS16305</name>
</gene>
<dbReference type="InterPro" id="IPR053295">
    <property type="entry name" value="Innate_immunity_reg"/>
</dbReference>
<dbReference type="InterPro" id="IPR006582">
    <property type="entry name" value="MD_domain"/>
</dbReference>
<proteinExistence type="predicted"/>
<keyword evidence="4" id="KW-1185">Reference proteome</keyword>
<dbReference type="EMBL" id="CATQJL010000305">
    <property type="protein sequence ID" value="CAJ0604322.1"/>
    <property type="molecule type" value="Genomic_DNA"/>
</dbReference>
<dbReference type="SMART" id="SM00604">
    <property type="entry name" value="MD"/>
    <property type="match status" value="1"/>
</dbReference>
<feature type="domain" description="EGF-like" evidence="2">
    <location>
        <begin position="1460"/>
        <end position="1492"/>
    </location>
</feature>
<evidence type="ECO:0000313" key="4">
    <source>
        <dbReference type="Proteomes" id="UP001176961"/>
    </source>
</evidence>
<feature type="domain" description="EGF-like" evidence="2">
    <location>
        <begin position="997"/>
        <end position="1029"/>
    </location>
</feature>
<dbReference type="PANTHER" id="PTHR47324:SF3">
    <property type="entry name" value="EGF-LIKE DOMAIN-CONTAINING PROTEIN"/>
    <property type="match status" value="1"/>
</dbReference>
<evidence type="ECO:0000313" key="3">
    <source>
        <dbReference type="EMBL" id="CAJ0604322.1"/>
    </source>
</evidence>
<name>A0AA36H5H8_CYLNA</name>
<evidence type="ECO:0000259" key="2">
    <source>
        <dbReference type="PROSITE" id="PS50026"/>
    </source>
</evidence>
<keyword evidence="1" id="KW-0245">EGF-like domain</keyword>
<dbReference type="PANTHER" id="PTHR47324">
    <property type="entry name" value="PROTEIN IRG-7-RELATED"/>
    <property type="match status" value="1"/>
</dbReference>
<comment type="caution">
    <text evidence="3">The sequence shown here is derived from an EMBL/GenBank/DDBJ whole genome shotgun (WGS) entry which is preliminary data.</text>
</comment>
<dbReference type="InterPro" id="IPR000742">
    <property type="entry name" value="EGF"/>
</dbReference>
<dbReference type="Proteomes" id="UP001176961">
    <property type="component" value="Unassembled WGS sequence"/>
</dbReference>
<dbReference type="PROSITE" id="PS00022">
    <property type="entry name" value="EGF_1"/>
    <property type="match status" value="4"/>
</dbReference>
<accession>A0AA36H5H8</accession>
<reference evidence="3" key="1">
    <citation type="submission" date="2023-07" db="EMBL/GenBank/DDBJ databases">
        <authorList>
            <consortium name="CYATHOMIX"/>
        </authorList>
    </citation>
    <scope>NUCLEOTIDE SEQUENCE</scope>
    <source>
        <strain evidence="3">N/A</strain>
    </source>
</reference>
<feature type="domain" description="EGF-like" evidence="2">
    <location>
        <begin position="562"/>
        <end position="600"/>
    </location>
</feature>
<comment type="caution">
    <text evidence="1">Lacks conserved residue(s) required for the propagation of feature annotation.</text>
</comment>
<dbReference type="Gene3D" id="2.10.25.10">
    <property type="entry name" value="Laminin"/>
    <property type="match status" value="2"/>
</dbReference>
<sequence length="1762" mass="192968">MATDRVHFTESSSMRLSLSFIGVLTLVISGAAEYYELKGHFSNLLYSVVSSGPGNLPANHEANQQLFQELSGSLAEDLSDFYVNNYEIHGIDAGKPTAIFHGFLTTTTALDRQQIIDQITQSGKVKLYYLSQIDALPPLPLLEDEDVTSNFTCYNGGVQLPNNTCVCPAFVTGQQCETITCLHYGILDKNRCACPPGAYALNCEPRGCLPAVQASMNTSTQSFILVLNLNASMALDLNFLIGQMPIWINDINTAAPGLIDNYIITTYLTYRSSYYMDNQVFTTLDAFLDYLRGIVISDGDGDQPTIAAINNAQSHFSLMHPASNVYVFADSPDSSDIAYDPKLSSNTIELQTIQRMLAWRNKLVVILSKTDATPMDYSGNYYDVFRRVVKATQGDLIVVEKSNIANVIDQLLPNYFQMETMASVYDVNPSLNNIEISIKADYPTQVVYILITSENSTVPSYLGQNGKTMPDPAAQGKYFKLIRTSADVTKNITISSNKPSKTNVRIWINSPNTSFLASSSDPTVDVGSAVSISDHPPPVPFTCMNGGSRAGTNSCRCTSQFTGPNCAIPVCQNGGVVEKFPGNGRPLCQCPVGYGGDHCDILSCNSPSPNVFGSTKRSLAVIIQSSFSQAQIVIVIATYKLSNNRYSQSVTQPSLDALWKTIHSTSYDKSSIFLFTDASPSVSTSDASIPNIVLAAIERQLQINVIITPPFQTSSMCMSYGNASVYTQIALQTGGTILNLCQTYENTYPRDIITEFFTGYGASHHHVETLQESLLVDCSVLAKTQFYIDDVSAQVYAFINSDQVENFTVGVIDSDNGPGVQQLYSSVKMPFFGIYQIYPNAYNRNGYILQVQSDASSINRNGSCSVRIVEKTQFAVYLGFTPNPSEDSPSPTLKYAIAANPVVHVSSQLQSDVRPNILVWNSDGTVGYNATSVRRLPSCRYESFFSTPFTCTSPYSYFLATVTLQTNDTVMQRTQRAYCYLDATACLNGGSPTNGFIGANCENPICQNGGSAKDYKCVCPAGYNGQFCQYITCQEWNYLETHDVRQHEFRQIIPAFISQTESNDIPKQYSLVTFDEKGVTNVISTANTDQFINVFSSTMSSFTNSDPESTKAADALEEAYKITIQPPSVIFLFTAHNFTTFKPVYNRRQHLGTQVNIFSMQRMNYPQQPTDFKVAMIARPTGGRLLPLTMGASSSFLKVLTSIVKENALVYDDGFKNCTSPQTSNFFIESTASRVILLITGNDVSKSRAVIVTDGQGNNVPVFPQLAMLQDTAALVIDFPLKQEGPVGGKWTVTIKTTSGSCFIQARTESPIHVIPGFSSAQDIDFVKNQPFSSLGSKGSNKTLFVTARVTNSLNANHGVTLKQLNIDSADYSQPWQDHTDISQRINLRDPTGCANQFITDGFLSPTYTYQRYTIFGTDDQNVNFQRTFFYTQPQNDANTQCVNGQRNTYGECLCDNIHTGDYCNDRKCLNGGTPSLGICVCSNGFYGDYCENALGDTSLATTTTSSATRQSSQPSSKGMSTSAWLTTASSTILTTTLETTEGPPPKCFPKTTNFTISFLIDASNSFLLDEQETLIMTVAAQFNLGDKNLQTTFTIAGMAQAYIPGGKAKSTGDIDGDIKTITKNDYFGQFVLNAGASMEGFRNSSDSVVTDFKPPFAVVLMGQKSMDDIRVAYTNLSKEGYKLLAIDLTPDGQVVPTLTPVFGAKNVKAFTNTESHSDYLFTQQSTDIQALMKCFQEIFLKLNEDSLHASSRNIKKVLIGV</sequence>
<dbReference type="SMART" id="SM00181">
    <property type="entry name" value="EGF"/>
    <property type="match status" value="4"/>
</dbReference>
<dbReference type="CDD" id="cd00054">
    <property type="entry name" value="EGF_CA"/>
    <property type="match status" value="1"/>
</dbReference>
<protein>
    <recommendedName>
        <fullName evidence="2">EGF-like domain-containing protein</fullName>
    </recommendedName>
</protein>
<organism evidence="3 4">
    <name type="scientific">Cylicocyclus nassatus</name>
    <name type="common">Nematode worm</name>
    <dbReference type="NCBI Taxonomy" id="53992"/>
    <lineage>
        <taxon>Eukaryota</taxon>
        <taxon>Metazoa</taxon>
        <taxon>Ecdysozoa</taxon>
        <taxon>Nematoda</taxon>
        <taxon>Chromadorea</taxon>
        <taxon>Rhabditida</taxon>
        <taxon>Rhabditina</taxon>
        <taxon>Rhabditomorpha</taxon>
        <taxon>Strongyloidea</taxon>
        <taxon>Strongylidae</taxon>
        <taxon>Cylicocyclus</taxon>
    </lineage>
</organism>
<feature type="disulfide bond" evidence="1">
    <location>
        <begin position="590"/>
        <end position="599"/>
    </location>
</feature>
<feature type="disulfide bond" evidence="1">
    <location>
        <begin position="571"/>
        <end position="588"/>
    </location>
</feature>
<dbReference type="PROSITE" id="PS50026">
    <property type="entry name" value="EGF_3"/>
    <property type="match status" value="3"/>
</dbReference>
<feature type="disulfide bond" evidence="1">
    <location>
        <begin position="1482"/>
        <end position="1491"/>
    </location>
</feature>
<feature type="disulfide bond" evidence="1">
    <location>
        <begin position="1019"/>
        <end position="1028"/>
    </location>
</feature>
<dbReference type="PROSITE" id="PS01186">
    <property type="entry name" value="EGF_2"/>
    <property type="match status" value="3"/>
</dbReference>
<evidence type="ECO:0000256" key="1">
    <source>
        <dbReference type="PROSITE-ProRule" id="PRU00076"/>
    </source>
</evidence>
<keyword evidence="1" id="KW-1015">Disulfide bond</keyword>